<protein>
    <submittedName>
        <fullName evidence="2">Uncharacterized protein</fullName>
    </submittedName>
</protein>
<evidence type="ECO:0000313" key="2">
    <source>
        <dbReference type="EMBL" id="CAG6687743.1"/>
    </source>
</evidence>
<reference evidence="2" key="1">
    <citation type="submission" date="2021-05" db="EMBL/GenBank/DDBJ databases">
        <authorList>
            <person name="Alioto T."/>
            <person name="Alioto T."/>
            <person name="Gomez Garrido J."/>
        </authorList>
    </citation>
    <scope>NUCLEOTIDE SEQUENCE</scope>
</reference>
<dbReference type="EMBL" id="HBUF01282956">
    <property type="protein sequence ID" value="CAG6687743.1"/>
    <property type="molecule type" value="Transcribed_RNA"/>
</dbReference>
<evidence type="ECO:0000256" key="1">
    <source>
        <dbReference type="SAM" id="MobiDB-lite"/>
    </source>
</evidence>
<dbReference type="EMBL" id="HBUF01282955">
    <property type="protein sequence ID" value="CAG6687742.1"/>
    <property type="molecule type" value="Transcribed_RNA"/>
</dbReference>
<dbReference type="AlphaFoldDB" id="A0A8D8TH50"/>
<dbReference type="EMBL" id="HBUF01606354">
    <property type="protein sequence ID" value="CAG6777649.1"/>
    <property type="molecule type" value="Transcribed_RNA"/>
</dbReference>
<feature type="region of interest" description="Disordered" evidence="1">
    <location>
        <begin position="89"/>
        <end position="133"/>
    </location>
</feature>
<name>A0A8D8TH50_9HEMI</name>
<accession>A0A8D8TH50</accession>
<organism evidence="2">
    <name type="scientific">Cacopsylla melanoneura</name>
    <dbReference type="NCBI Taxonomy" id="428564"/>
    <lineage>
        <taxon>Eukaryota</taxon>
        <taxon>Metazoa</taxon>
        <taxon>Ecdysozoa</taxon>
        <taxon>Arthropoda</taxon>
        <taxon>Hexapoda</taxon>
        <taxon>Insecta</taxon>
        <taxon>Pterygota</taxon>
        <taxon>Neoptera</taxon>
        <taxon>Paraneoptera</taxon>
        <taxon>Hemiptera</taxon>
        <taxon>Sternorrhyncha</taxon>
        <taxon>Psylloidea</taxon>
        <taxon>Psyllidae</taxon>
        <taxon>Psyllinae</taxon>
        <taxon>Cacopsylla</taxon>
    </lineage>
</organism>
<sequence>MDKGKFETNYFVIKSSIYLYSFSSKANTIFRIKGTEFSSKIISSSHISFCFSSTPVTNKTNSSTTMAVSKVTFALALVCLISLASCNTTTTTTPSSVVSGAPTVAGPAGNHTTTVDPTAPTTTTTTTAATTKK</sequence>
<proteinExistence type="predicted"/>